<accession>A0A183JFG5</accession>
<dbReference type="EMBL" id="UZAK01001152">
    <property type="protein sequence ID" value="VDO67649.1"/>
    <property type="molecule type" value="Genomic_DNA"/>
</dbReference>
<evidence type="ECO:0000313" key="3">
    <source>
        <dbReference type="WBParaSite" id="SCUD_0000143201-mRNA-1"/>
    </source>
</evidence>
<evidence type="ECO:0000313" key="1">
    <source>
        <dbReference type="EMBL" id="VDO67649.1"/>
    </source>
</evidence>
<name>A0A183JFG5_9TREM</name>
<dbReference type="WBParaSite" id="SCUD_0000143201-mRNA-1">
    <property type="protein sequence ID" value="SCUD_0000143201-mRNA-1"/>
    <property type="gene ID" value="SCUD_0000143201"/>
</dbReference>
<evidence type="ECO:0000313" key="2">
    <source>
        <dbReference type="Proteomes" id="UP000279833"/>
    </source>
</evidence>
<dbReference type="Proteomes" id="UP000279833">
    <property type="component" value="Unassembled WGS sequence"/>
</dbReference>
<organism evidence="3">
    <name type="scientific">Schistosoma curassoni</name>
    <dbReference type="NCBI Taxonomy" id="6186"/>
    <lineage>
        <taxon>Eukaryota</taxon>
        <taxon>Metazoa</taxon>
        <taxon>Spiralia</taxon>
        <taxon>Lophotrochozoa</taxon>
        <taxon>Platyhelminthes</taxon>
        <taxon>Trematoda</taxon>
        <taxon>Digenea</taxon>
        <taxon>Strigeidida</taxon>
        <taxon>Schistosomatoidea</taxon>
        <taxon>Schistosomatidae</taxon>
        <taxon>Schistosoma</taxon>
    </lineage>
</organism>
<reference evidence="3" key="1">
    <citation type="submission" date="2016-06" db="UniProtKB">
        <authorList>
            <consortium name="WormBaseParasite"/>
        </authorList>
    </citation>
    <scope>IDENTIFICATION</scope>
</reference>
<keyword evidence="2" id="KW-1185">Reference proteome</keyword>
<protein>
    <submittedName>
        <fullName evidence="1 3">Uncharacterized protein</fullName>
    </submittedName>
</protein>
<gene>
    <name evidence="1" type="ORF">SCUD_LOCUS1433</name>
</gene>
<sequence length="50" mass="5911">MLIYISSYRFPAFRCSSWKNINCFNQNLDHFCCPLRSISLAVCTRTVFRS</sequence>
<proteinExistence type="predicted"/>
<dbReference type="AlphaFoldDB" id="A0A183JFG5"/>
<reference evidence="1 2" key="2">
    <citation type="submission" date="2018-11" db="EMBL/GenBank/DDBJ databases">
        <authorList>
            <consortium name="Pathogen Informatics"/>
        </authorList>
    </citation>
    <scope>NUCLEOTIDE SEQUENCE [LARGE SCALE GENOMIC DNA]</scope>
    <source>
        <strain evidence="1">Dakar</strain>
        <strain evidence="2">Dakar, Senegal</strain>
    </source>
</reference>